<gene>
    <name evidence="1" type="ORF">COMA2_20103</name>
</gene>
<keyword evidence="2" id="KW-1185">Reference proteome</keyword>
<dbReference type="Gene3D" id="3.10.450.50">
    <property type="match status" value="1"/>
</dbReference>
<dbReference type="RefSeq" id="WP_090896554.1">
    <property type="nucleotide sequence ID" value="NZ_CZPZ01000012.1"/>
</dbReference>
<dbReference type="InterPro" id="IPR032710">
    <property type="entry name" value="NTF2-like_dom_sf"/>
</dbReference>
<evidence type="ECO:0000313" key="2">
    <source>
        <dbReference type="Proteomes" id="UP000198736"/>
    </source>
</evidence>
<evidence type="ECO:0000313" key="1">
    <source>
        <dbReference type="EMBL" id="CUS35131.1"/>
    </source>
</evidence>
<accession>A0A0S4LGR2</accession>
<protein>
    <recommendedName>
        <fullName evidence="3">SnoaL-like domain-containing protein</fullName>
    </recommendedName>
</protein>
<organism evidence="1 2">
    <name type="scientific">Candidatus Nitrospira nitrificans</name>
    <dbReference type="NCBI Taxonomy" id="1742973"/>
    <lineage>
        <taxon>Bacteria</taxon>
        <taxon>Pseudomonadati</taxon>
        <taxon>Nitrospirota</taxon>
        <taxon>Nitrospiria</taxon>
        <taxon>Nitrospirales</taxon>
        <taxon>Nitrospiraceae</taxon>
        <taxon>Nitrospira</taxon>
    </lineage>
</organism>
<dbReference type="AlphaFoldDB" id="A0A0S4LGR2"/>
<reference evidence="2" key="1">
    <citation type="submission" date="2015-10" db="EMBL/GenBank/DDBJ databases">
        <authorList>
            <person name="Luecker S."/>
            <person name="Luecker S."/>
        </authorList>
    </citation>
    <scope>NUCLEOTIDE SEQUENCE [LARGE SCALE GENOMIC DNA]</scope>
</reference>
<evidence type="ECO:0008006" key="3">
    <source>
        <dbReference type="Google" id="ProtNLM"/>
    </source>
</evidence>
<dbReference type="EMBL" id="CZPZ01000012">
    <property type="protein sequence ID" value="CUS35131.1"/>
    <property type="molecule type" value="Genomic_DNA"/>
</dbReference>
<dbReference type="Proteomes" id="UP000198736">
    <property type="component" value="Unassembled WGS sequence"/>
</dbReference>
<dbReference type="OrthoDB" id="9784309at2"/>
<dbReference type="SUPFAM" id="SSF54427">
    <property type="entry name" value="NTF2-like"/>
    <property type="match status" value="1"/>
</dbReference>
<name>A0A0S4LGR2_9BACT</name>
<sequence length="186" mass="20541">MAAQPKTPAGRGPRRVSTIIHLVLIIIFAGTAAAKIVVPSGSVTEVDEATVKAVVGLFEEADDAIKAHDLEKVMAVYSSQYNYHGLKKNDLRKIWKELFDEYQEIASTHLFTKMSKVGSGRDAVLEVTCTGHLWARSKTSGLYVPIDSWHEEIHYLGLEDGTWRIRGNVGESPRVLPFGTAPHPLF</sequence>
<proteinExistence type="predicted"/>
<dbReference type="STRING" id="1742973.COMA2_20103"/>